<dbReference type="EMBL" id="CP097899">
    <property type="protein sequence ID" value="URN93301.1"/>
    <property type="molecule type" value="Genomic_DNA"/>
</dbReference>
<protein>
    <submittedName>
        <fullName evidence="2">VOC family protein</fullName>
    </submittedName>
</protein>
<dbReference type="PANTHER" id="PTHR36503">
    <property type="entry name" value="BLR2520 PROTEIN"/>
    <property type="match status" value="1"/>
</dbReference>
<dbReference type="Gene3D" id="3.10.180.10">
    <property type="entry name" value="2,3-Dihydroxybiphenyl 1,2-Dioxygenase, domain 1"/>
    <property type="match status" value="1"/>
</dbReference>
<evidence type="ECO:0000313" key="2">
    <source>
        <dbReference type="EMBL" id="URN93301.1"/>
    </source>
</evidence>
<dbReference type="InterPro" id="IPR004360">
    <property type="entry name" value="Glyas_Fos-R_dOase_dom"/>
</dbReference>
<gene>
    <name evidence="2" type="ORF">NAG76_15880</name>
</gene>
<evidence type="ECO:0000313" key="3">
    <source>
        <dbReference type="Proteomes" id="UP001056756"/>
    </source>
</evidence>
<sequence>MAFQPSKTFINMPVKDLKNTMDFFKQVGFEFNMQFTDENATSMIINDNTFAMLLVEPYFQSFTNKELVDATKSTEMLIALSVDNRAQVDEIVNKALAAGGTHSNDPKDYGFMYSWSFQDINGHIWEVFYMEDPENHQS</sequence>
<dbReference type="SUPFAM" id="SSF54593">
    <property type="entry name" value="Glyoxalase/Bleomycin resistance protein/Dihydroxybiphenyl dioxygenase"/>
    <property type="match status" value="1"/>
</dbReference>
<proteinExistence type="predicted"/>
<dbReference type="PROSITE" id="PS51819">
    <property type="entry name" value="VOC"/>
    <property type="match status" value="1"/>
</dbReference>
<dbReference type="InterPro" id="IPR037523">
    <property type="entry name" value="VOC_core"/>
</dbReference>
<feature type="domain" description="VOC" evidence="1">
    <location>
        <begin position="6"/>
        <end position="130"/>
    </location>
</feature>
<dbReference type="AlphaFoldDB" id="A0A9J6ZAW5"/>
<dbReference type="KEGG" id="plig:NAG76_15880"/>
<name>A0A9J6ZAW5_9BACL</name>
<dbReference type="Pfam" id="PF00903">
    <property type="entry name" value="Glyoxalase"/>
    <property type="match status" value="1"/>
</dbReference>
<dbReference type="InterPro" id="IPR029068">
    <property type="entry name" value="Glyas_Bleomycin-R_OHBP_Dase"/>
</dbReference>
<reference evidence="2" key="1">
    <citation type="submission" date="2022-05" db="EMBL/GenBank/DDBJ databases">
        <title>Novel bacterial taxa in a minimal lignocellulolytic consortium and its capacity to transform plastics disclosed by genome-resolved metagenomics.</title>
        <authorList>
            <person name="Rodriguez C.A.D."/>
            <person name="Diaz-Garcia L."/>
            <person name="Herrera K."/>
            <person name="Tarazona N.A."/>
            <person name="Sproer C."/>
            <person name="Overmann J."/>
            <person name="Jimenez D.J."/>
        </authorList>
    </citation>
    <scope>NUCLEOTIDE SEQUENCE</scope>
    <source>
        <strain evidence="2">MAG5</strain>
    </source>
</reference>
<evidence type="ECO:0000259" key="1">
    <source>
        <dbReference type="PROSITE" id="PS51819"/>
    </source>
</evidence>
<dbReference type="Proteomes" id="UP001056756">
    <property type="component" value="Chromosome"/>
</dbReference>
<organism evidence="2 3">
    <name type="scientific">Candidatus Pristimantibacillus lignocellulolyticus</name>
    <dbReference type="NCBI Taxonomy" id="2994561"/>
    <lineage>
        <taxon>Bacteria</taxon>
        <taxon>Bacillati</taxon>
        <taxon>Bacillota</taxon>
        <taxon>Bacilli</taxon>
        <taxon>Bacillales</taxon>
        <taxon>Paenibacillaceae</taxon>
        <taxon>Candidatus Pristimantibacillus</taxon>
    </lineage>
</organism>
<dbReference type="PANTHER" id="PTHR36503:SF2">
    <property type="entry name" value="BLR2408 PROTEIN"/>
    <property type="match status" value="1"/>
</dbReference>
<accession>A0A9J6ZAW5</accession>